<name>A0ABD3FPS2_9STRA</name>
<comment type="caution">
    <text evidence="7">The sequence shown here is derived from an EMBL/GenBank/DDBJ whole genome shotgun (WGS) entry which is preliminary data.</text>
</comment>
<dbReference type="AlphaFoldDB" id="A0ABD3FPS2"/>
<evidence type="ECO:0000256" key="4">
    <source>
        <dbReference type="ARBA" id="ARBA00022729"/>
    </source>
</evidence>
<dbReference type="EMBL" id="JBIMZQ010000010">
    <property type="protein sequence ID" value="KAL3668883.1"/>
    <property type="molecule type" value="Genomic_DNA"/>
</dbReference>
<sequence length="161" mass="18286">MRACYILLLAVTILLVNIFEVATATTAPKSAQLEKADPSTNDVELIRGTRTRALRSHKTENEDEQSVNDSEERSIPGITKIITGLKNWADVEKRLTKQLMKGESNFAKLYTKKVDPYDLFTRFKFGDLSKAEKADSALYQMWAKYFDFWVDSNAGKVLGKR</sequence>
<accession>A0ABD3FPS2</accession>
<comment type="function">
    <text evidence="5">Effector that suppresses plant defense responses during pathogen infection.</text>
</comment>
<evidence type="ECO:0000313" key="7">
    <source>
        <dbReference type="EMBL" id="KAL3668883.1"/>
    </source>
</evidence>
<comment type="similarity">
    <text evidence="2 5">Belongs to the RxLR effector family.</text>
</comment>
<evidence type="ECO:0000256" key="6">
    <source>
        <dbReference type="SAM" id="MobiDB-lite"/>
    </source>
</evidence>
<dbReference type="InterPro" id="IPR031825">
    <property type="entry name" value="RXLR"/>
</dbReference>
<comment type="domain">
    <text evidence="5">The RxLR-dEER motif acts to carry the protein into the host cell cytoplasm through binding to cell surface phosphatidylinositol-3-phosphate.</text>
</comment>
<dbReference type="Pfam" id="PF16810">
    <property type="entry name" value="RXLR"/>
    <property type="match status" value="1"/>
</dbReference>
<evidence type="ECO:0000256" key="3">
    <source>
        <dbReference type="ARBA" id="ARBA00022525"/>
    </source>
</evidence>
<evidence type="ECO:0000256" key="1">
    <source>
        <dbReference type="ARBA" id="ARBA00004613"/>
    </source>
</evidence>
<protein>
    <recommendedName>
        <fullName evidence="5">RxLR effector protein</fullName>
    </recommendedName>
</protein>
<gene>
    <name evidence="7" type="ORF">V7S43_006172</name>
</gene>
<evidence type="ECO:0000313" key="8">
    <source>
        <dbReference type="Proteomes" id="UP001632037"/>
    </source>
</evidence>
<dbReference type="Proteomes" id="UP001632037">
    <property type="component" value="Unassembled WGS sequence"/>
</dbReference>
<keyword evidence="8" id="KW-1185">Reference proteome</keyword>
<proteinExistence type="inferred from homology"/>
<feature type="region of interest" description="Disordered" evidence="6">
    <location>
        <begin position="51"/>
        <end position="72"/>
    </location>
</feature>
<keyword evidence="3 5" id="KW-0964">Secreted</keyword>
<keyword evidence="4 5" id="KW-0732">Signal</keyword>
<feature type="signal peptide" evidence="5">
    <location>
        <begin position="1"/>
        <end position="24"/>
    </location>
</feature>
<comment type="subcellular location">
    <subcellularLocation>
        <location evidence="1 5">Secreted</location>
    </subcellularLocation>
</comment>
<evidence type="ECO:0000256" key="2">
    <source>
        <dbReference type="ARBA" id="ARBA00010400"/>
    </source>
</evidence>
<reference evidence="7 8" key="1">
    <citation type="submission" date="2024-09" db="EMBL/GenBank/DDBJ databases">
        <title>Genome sequencing and assembly of Phytophthora oleae, isolate VK10A, causative agent of rot of olive drupes.</title>
        <authorList>
            <person name="Conti Taguali S."/>
            <person name="Riolo M."/>
            <person name="La Spada F."/>
            <person name="Cacciola S.O."/>
            <person name="Dionisio G."/>
        </authorList>
    </citation>
    <scope>NUCLEOTIDE SEQUENCE [LARGE SCALE GENOMIC DNA]</scope>
    <source>
        <strain evidence="7 8">VK10A</strain>
    </source>
</reference>
<organism evidence="7 8">
    <name type="scientific">Phytophthora oleae</name>
    <dbReference type="NCBI Taxonomy" id="2107226"/>
    <lineage>
        <taxon>Eukaryota</taxon>
        <taxon>Sar</taxon>
        <taxon>Stramenopiles</taxon>
        <taxon>Oomycota</taxon>
        <taxon>Peronosporomycetes</taxon>
        <taxon>Peronosporales</taxon>
        <taxon>Peronosporaceae</taxon>
        <taxon>Phytophthora</taxon>
    </lineage>
</organism>
<dbReference type="GO" id="GO:0005576">
    <property type="term" value="C:extracellular region"/>
    <property type="evidence" value="ECO:0007669"/>
    <property type="project" value="UniProtKB-SubCell"/>
</dbReference>
<feature type="chain" id="PRO_5044532236" description="RxLR effector protein" evidence="5">
    <location>
        <begin position="25"/>
        <end position="161"/>
    </location>
</feature>
<evidence type="ECO:0000256" key="5">
    <source>
        <dbReference type="RuleBase" id="RU367124"/>
    </source>
</evidence>